<accession>A0A1I3JHS0</accession>
<evidence type="ECO:0000256" key="1">
    <source>
        <dbReference type="SAM" id="Phobius"/>
    </source>
</evidence>
<dbReference type="Proteomes" id="UP000199377">
    <property type="component" value="Unassembled WGS sequence"/>
</dbReference>
<feature type="transmembrane region" description="Helical" evidence="1">
    <location>
        <begin position="54"/>
        <end position="73"/>
    </location>
</feature>
<proteinExistence type="predicted"/>
<dbReference type="AlphaFoldDB" id="A0A1I3JHS0"/>
<gene>
    <name evidence="2" type="ORF">SAMN05216258_10811</name>
</gene>
<name>A0A1I3JHS0_9RHOB</name>
<dbReference type="EMBL" id="FOQH01000008">
    <property type="protein sequence ID" value="SFI59724.1"/>
    <property type="molecule type" value="Genomic_DNA"/>
</dbReference>
<dbReference type="RefSeq" id="WP_092861570.1">
    <property type="nucleotide sequence ID" value="NZ_FOQH01000008.1"/>
</dbReference>
<protein>
    <submittedName>
        <fullName evidence="2">Uncharacterized protein</fullName>
    </submittedName>
</protein>
<evidence type="ECO:0000313" key="2">
    <source>
        <dbReference type="EMBL" id="SFI59724.1"/>
    </source>
</evidence>
<keyword evidence="1" id="KW-0812">Transmembrane</keyword>
<keyword evidence="1" id="KW-1133">Transmembrane helix</keyword>
<sequence length="99" mass="10943">MSLALWALIGILCKKWWQVLIGAAVLTVLAMLRFEFNVGPNLRELGYAPRSFGAVLLGTFPLHVAGCFFFFGVKHLVKRIARRADARRGISSDDAPPQS</sequence>
<keyword evidence="1" id="KW-0472">Membrane</keyword>
<evidence type="ECO:0000313" key="3">
    <source>
        <dbReference type="Proteomes" id="UP000199377"/>
    </source>
</evidence>
<reference evidence="2 3" key="1">
    <citation type="submission" date="2016-10" db="EMBL/GenBank/DDBJ databases">
        <authorList>
            <person name="de Groot N.N."/>
        </authorList>
    </citation>
    <scope>NUCLEOTIDE SEQUENCE [LARGE SCALE GENOMIC DNA]</scope>
    <source>
        <strain evidence="2 3">CGMCC 1.11030</strain>
    </source>
</reference>
<organism evidence="2 3">
    <name type="scientific">Albimonas pacifica</name>
    <dbReference type="NCBI Taxonomy" id="1114924"/>
    <lineage>
        <taxon>Bacteria</taxon>
        <taxon>Pseudomonadati</taxon>
        <taxon>Pseudomonadota</taxon>
        <taxon>Alphaproteobacteria</taxon>
        <taxon>Rhodobacterales</taxon>
        <taxon>Paracoccaceae</taxon>
        <taxon>Albimonas</taxon>
    </lineage>
</organism>
<feature type="transmembrane region" description="Helical" evidence="1">
    <location>
        <begin position="16"/>
        <end position="34"/>
    </location>
</feature>
<keyword evidence="3" id="KW-1185">Reference proteome</keyword>